<dbReference type="Proteomes" id="UP001219584">
    <property type="component" value="Chromosome"/>
</dbReference>
<sequence>MTTSSHSGATELLKMYQQALARTDGDKENGLLDIPDDIVAWLAELCLLYGVPFEYLVPDAAMLPPESIRFFYMDQNWTDCAVNGAVNIALGSSQDYAQVLRTFERLAQQAALAVGNVRPKLRRKALPPTLQVGGTVTGVLLRSAAVTGWPGMEVNAFFDVLGTRPVPLLRLDRLSDNVLLALFNGVPQLVNFSEPPEGLHFGVIGVPAEPGAYQIALRGLGGAFPAGKQINDSHGDACTSPIAFRGGDRASGVLDIVKCKDAMVDKLVGLGAWQAGAAFTSSQFAVEMVKGAGLQQFEPATGKICNGNLVKA</sequence>
<name>A0ABY8HWU4_9BURK</name>
<accession>A0ABY8HWU4</accession>
<protein>
    <submittedName>
        <fullName evidence="1">Uncharacterized protein</fullName>
    </submittedName>
</protein>
<organism evidence="1 2">
    <name type="scientific">Janthinobacterium rivuli</name>
    <dbReference type="NCBI Taxonomy" id="2751478"/>
    <lineage>
        <taxon>Bacteria</taxon>
        <taxon>Pseudomonadati</taxon>
        <taxon>Pseudomonadota</taxon>
        <taxon>Betaproteobacteria</taxon>
        <taxon>Burkholderiales</taxon>
        <taxon>Oxalobacteraceae</taxon>
        <taxon>Janthinobacterium</taxon>
    </lineage>
</organism>
<dbReference type="RefSeq" id="WP_278315776.1">
    <property type="nucleotide sequence ID" value="NZ_CP121464.1"/>
</dbReference>
<dbReference type="EMBL" id="CP121464">
    <property type="protein sequence ID" value="WFR77065.1"/>
    <property type="molecule type" value="Genomic_DNA"/>
</dbReference>
<evidence type="ECO:0000313" key="1">
    <source>
        <dbReference type="EMBL" id="WFR77065.1"/>
    </source>
</evidence>
<proteinExistence type="predicted"/>
<keyword evidence="2" id="KW-1185">Reference proteome</keyword>
<reference evidence="1 2" key="1">
    <citation type="submission" date="2023-04" db="EMBL/GenBank/DDBJ databases">
        <title>Nanopore sequencing of Janthinobacterium from water.</title>
        <authorList>
            <person name="Ciuchcinski K."/>
            <person name="Rokowska A."/>
            <person name="Dziewit L."/>
        </authorList>
    </citation>
    <scope>NUCLEOTIDE SEQUENCE [LARGE SCALE GENOMIC DNA]</scope>
    <source>
        <strain evidence="1 2">DEMB2</strain>
    </source>
</reference>
<evidence type="ECO:0000313" key="2">
    <source>
        <dbReference type="Proteomes" id="UP001219584"/>
    </source>
</evidence>
<gene>
    <name evidence="1" type="ORF">P9875_15180</name>
</gene>